<dbReference type="OrthoDB" id="9775513at2"/>
<gene>
    <name evidence="2" type="ORF">CS022_06915</name>
</gene>
<evidence type="ECO:0000256" key="1">
    <source>
        <dbReference type="SAM" id="Phobius"/>
    </source>
</evidence>
<dbReference type="PANTHER" id="PTHR30386:SF28">
    <property type="entry name" value="EXPORTED PROTEIN"/>
    <property type="match status" value="1"/>
</dbReference>
<feature type="transmembrane region" description="Helical" evidence="1">
    <location>
        <begin position="57"/>
        <end position="76"/>
    </location>
</feature>
<keyword evidence="1" id="KW-0472">Membrane</keyword>
<dbReference type="EMBL" id="PEIB01000006">
    <property type="protein sequence ID" value="RXJ73742.1"/>
    <property type="molecule type" value="Genomic_DNA"/>
</dbReference>
<protein>
    <recommendedName>
        <fullName evidence="4">Membrane fusion protein (MFP) family protein</fullName>
    </recommendedName>
</protein>
<dbReference type="PRINTS" id="PR01490">
    <property type="entry name" value="RTXTOXIND"/>
</dbReference>
<dbReference type="RefSeq" id="WP_129121674.1">
    <property type="nucleotide sequence ID" value="NZ_PEIB01000006.1"/>
</dbReference>
<evidence type="ECO:0000313" key="3">
    <source>
        <dbReference type="Proteomes" id="UP000290287"/>
    </source>
</evidence>
<dbReference type="AlphaFoldDB" id="A0A4Q0YRJ1"/>
<dbReference type="Proteomes" id="UP000290287">
    <property type="component" value="Unassembled WGS sequence"/>
</dbReference>
<evidence type="ECO:0000313" key="2">
    <source>
        <dbReference type="EMBL" id="RXJ73742.1"/>
    </source>
</evidence>
<organism evidence="2 3">
    <name type="scientific">Veronia nyctiphanis</name>
    <dbReference type="NCBI Taxonomy" id="1278244"/>
    <lineage>
        <taxon>Bacteria</taxon>
        <taxon>Pseudomonadati</taxon>
        <taxon>Pseudomonadota</taxon>
        <taxon>Gammaproteobacteria</taxon>
        <taxon>Vibrionales</taxon>
        <taxon>Vibrionaceae</taxon>
        <taxon>Veronia</taxon>
    </lineage>
</organism>
<dbReference type="Gene3D" id="2.40.30.170">
    <property type="match status" value="1"/>
</dbReference>
<keyword evidence="3" id="KW-1185">Reference proteome</keyword>
<proteinExistence type="predicted"/>
<keyword evidence="1" id="KW-0812">Transmembrane</keyword>
<dbReference type="InterPro" id="IPR050739">
    <property type="entry name" value="MFP"/>
</dbReference>
<dbReference type="PANTHER" id="PTHR30386">
    <property type="entry name" value="MEMBRANE FUSION SUBUNIT OF EMRAB-TOLC MULTIDRUG EFFLUX PUMP"/>
    <property type="match status" value="1"/>
</dbReference>
<name>A0A4Q0YRJ1_9GAMM</name>
<evidence type="ECO:0008006" key="4">
    <source>
        <dbReference type="Google" id="ProtNLM"/>
    </source>
</evidence>
<sequence>MPDMKSRSKQYVRRIKRDYLMSAFSQYLLSKAFFSRIAKVFNSSSEQTLLLSHQGKLNLFVIHPFGCYFTTALLLIRSLRQRDMPIYLVVDDKLKGYMTIERLQSICDTLTEEGRVTVYKASEIQFDQAFLSDMERQAINVIMPTTISAGMQDFASVKFLSKTIQLSACLSTVITHQRDCAVYTIDTPINIFNLSSHSLTLRALSIRDSEAEDSGRIARQWLTRVVNDMQQQVLERTDQWLEWILAEKFYGRPDPASMGVEMKENFGSFVSGRVEVPAGLRMLCYGLLSFFVTALIMMGTVKYSPSDAAPGYLLATDETAVVKSEYTGQVISVDVEEGSVVGKDQLLYRIKVNNQSVSSSTLGDSLIGQLQKDMTALNQRIKTLKEEHVVSVRTIKKEINSKIDQLRTLDGLMAQQQSTLELLRNHNERIKSLYRKDLTSRTVLEQEKLKLLNAEKEMTNYRFRKKGLSTEIDRLSSEIKRRDINLRLNVEAEALKISSVEKQLLELSEDRVVSIYANKSGVVNNLKVASGDTIIVDGREIMEITPSATEKITNAVVFIPTGKLVDIDVGKPLRVVVDAFPVSEYGSFTGRITRLSSSTFKHTDFVVELPRGSLYYKADVEIYAGEGGSTNNMDSFKPGMLITADILGDKTTLFEWLFEPFIKAFRRVF</sequence>
<reference evidence="2 3" key="1">
    <citation type="submission" date="2017-10" db="EMBL/GenBank/DDBJ databases">
        <title>Nyctiphanis sp. nov., isolated from the stomach of the euphausiid Nyctiphanes simplex (Hansen, 1911) in the Gulf of California.</title>
        <authorList>
            <person name="Gomez-Gil B."/>
            <person name="Aguilar-Mendez M."/>
            <person name="Lopez-Cortes A."/>
            <person name="Gomez-Gutierrez J."/>
            <person name="Roque A."/>
            <person name="Lang E."/>
            <person name="Gonzalez-Castillo A."/>
        </authorList>
    </citation>
    <scope>NUCLEOTIDE SEQUENCE [LARGE SCALE GENOMIC DNA]</scope>
    <source>
        <strain evidence="2 3">CAIM 600</strain>
    </source>
</reference>
<keyword evidence="1" id="KW-1133">Transmembrane helix</keyword>
<accession>A0A4Q0YRJ1</accession>
<comment type="caution">
    <text evidence="2">The sequence shown here is derived from an EMBL/GenBank/DDBJ whole genome shotgun (WGS) entry which is preliminary data.</text>
</comment>